<comment type="similarity">
    <text evidence="2">Belongs to the peptidase M28 family. M28B subfamily.</text>
</comment>
<dbReference type="Gene3D" id="1.20.930.40">
    <property type="entry name" value="Transferrin receptor-like, dimerisation domain"/>
    <property type="match status" value="1"/>
</dbReference>
<evidence type="ECO:0000313" key="6">
    <source>
        <dbReference type="Proteomes" id="UP000007635"/>
    </source>
</evidence>
<dbReference type="PANTHER" id="PTHR10404">
    <property type="entry name" value="N-ACETYLATED-ALPHA-LINKED ACIDIC DIPEPTIDASE"/>
    <property type="match status" value="1"/>
</dbReference>
<dbReference type="GO" id="GO:0006826">
    <property type="term" value="P:iron ion transport"/>
    <property type="evidence" value="ECO:0007669"/>
    <property type="project" value="TreeGrafter"/>
</dbReference>
<dbReference type="AlphaFoldDB" id="A0AAQ4RC90"/>
<accession>A0AAQ4RC90</accession>
<evidence type="ECO:0000313" key="5">
    <source>
        <dbReference type="Ensembl" id="ENSGACP00000059751.1"/>
    </source>
</evidence>
<dbReference type="Proteomes" id="UP000007635">
    <property type="component" value="Chromosome XXI"/>
</dbReference>
<dbReference type="InterPro" id="IPR039373">
    <property type="entry name" value="Peptidase_M28B"/>
</dbReference>
<dbReference type="InterPro" id="IPR036757">
    <property type="entry name" value="TFR-like_dimer_dom_sf"/>
</dbReference>
<dbReference type="FunFam" id="3.40.630.10:FF:000101">
    <property type="entry name" value="N-acetylated alpha-linked acidic dipeptidase like 1"/>
    <property type="match status" value="1"/>
</dbReference>
<reference evidence="5" key="3">
    <citation type="submission" date="2025-09" db="UniProtKB">
        <authorList>
            <consortium name="Ensembl"/>
        </authorList>
    </citation>
    <scope>IDENTIFICATION</scope>
</reference>
<feature type="domain" description="Peptidase M28" evidence="4">
    <location>
        <begin position="324"/>
        <end position="506"/>
    </location>
</feature>
<protein>
    <submittedName>
        <fullName evidence="5">Transferrin receptor 1b</fullName>
    </submittedName>
</protein>
<dbReference type="Gene3D" id="3.50.30.30">
    <property type="match status" value="1"/>
</dbReference>
<dbReference type="Gene3D" id="3.40.630.10">
    <property type="entry name" value="Zn peptidases"/>
    <property type="match status" value="2"/>
</dbReference>
<reference evidence="5" key="2">
    <citation type="submission" date="2025-08" db="UniProtKB">
        <authorList>
            <consortium name="Ensembl"/>
        </authorList>
    </citation>
    <scope>IDENTIFICATION</scope>
</reference>
<evidence type="ECO:0000256" key="1">
    <source>
        <dbReference type="ARBA" id="ARBA00004401"/>
    </source>
</evidence>
<proteinExistence type="inferred from homology"/>
<evidence type="ECO:0000259" key="3">
    <source>
        <dbReference type="Pfam" id="PF02225"/>
    </source>
</evidence>
<dbReference type="Ensembl" id="ENSGACT00000051721.1">
    <property type="protein sequence ID" value="ENSGACP00000059751.1"/>
    <property type="gene ID" value="ENSGACG00000005398.2"/>
</dbReference>
<dbReference type="Pfam" id="PF02225">
    <property type="entry name" value="PA"/>
    <property type="match status" value="1"/>
</dbReference>
<dbReference type="GeneTree" id="ENSGT01030000234598"/>
<comment type="subcellular location">
    <subcellularLocation>
        <location evidence="1">Cell membrane</location>
        <topology evidence="1">Single-pass type II membrane protein</topology>
    </subcellularLocation>
</comment>
<dbReference type="GO" id="GO:0006879">
    <property type="term" value="P:intracellular iron ion homeostasis"/>
    <property type="evidence" value="ECO:0007669"/>
    <property type="project" value="TreeGrafter"/>
</dbReference>
<sequence>MDRVRSAFNSMSERYSRFTLQPAEDGERHVEVKLSDDAVEDSAGGSPSFRPAPRRQQQSTLCYLALGTLLIFLTGKKSVLKELEKESFDCLWFPRSACDLPRRSAGSVEDKFLANHIFKEFQKVEMDPWTDIHYVQLQTPDSQRPNRVRFGADVFEPTGYLAYSATGQVQGKLVYGNYGRPQDLDVLQDKNVSLRDSVLLLRAGQISFAEQVDNAAAKGAAAVLIYPDAQDYQYRADTALYGHVHLGSGDPYTPGFPSFNHTQFPPTKSSGLPKIPAQTITANMATALLRSGFKGGLSATYRLGGGENISVEVNNVLVNKEIHNVFGVIKGFVDPDQYVVLGAQRDAWGSGYAKATVGTSVLIELAKAVSEMVEKDGFRPRRSVVFASWSAGDYGSVGATEWLEAYMSSIDKRVVTYISLDGVVVGEYRLFITRLTFLIIYANVCRMRPMSIDDPAYPFLAMSGVPSVSFHFISPNTEAYMYYGTDLDHKDHLDYQTNHRTSEMAATAAQFAGQMALRLVHDRLLRLDVSRYNGVLTKAVAQIYKRINQLLKGLNPTWLNRARGAFQRATISINNDIRNSNLDDKEACRILNGRIMSVEHALLSPYVSPVETPYRHLLLGRGPHTLASIAETTDMEQLHTPLALATWNLQGCANGMVGNIWDLDEEI</sequence>
<dbReference type="SUPFAM" id="SSF47672">
    <property type="entry name" value="Transferrin receptor-like dimerisation domain"/>
    <property type="match status" value="1"/>
</dbReference>
<reference evidence="5 6" key="1">
    <citation type="journal article" date="2021" name="G3 (Bethesda)">
        <title>Improved contiguity of the threespine stickleback genome using long-read sequencing.</title>
        <authorList>
            <person name="Nath S."/>
            <person name="Shaw D.E."/>
            <person name="White M.A."/>
        </authorList>
    </citation>
    <scope>NUCLEOTIDE SEQUENCE [LARGE SCALE GENOMIC DNA]</scope>
    <source>
        <strain evidence="5 6">Lake Benthic</strain>
    </source>
</reference>
<organism evidence="5 6">
    <name type="scientific">Gasterosteus aculeatus aculeatus</name>
    <name type="common">three-spined stickleback</name>
    <dbReference type="NCBI Taxonomy" id="481459"/>
    <lineage>
        <taxon>Eukaryota</taxon>
        <taxon>Metazoa</taxon>
        <taxon>Chordata</taxon>
        <taxon>Craniata</taxon>
        <taxon>Vertebrata</taxon>
        <taxon>Euteleostomi</taxon>
        <taxon>Actinopterygii</taxon>
        <taxon>Neopterygii</taxon>
        <taxon>Teleostei</taxon>
        <taxon>Neoteleostei</taxon>
        <taxon>Acanthomorphata</taxon>
        <taxon>Eupercaria</taxon>
        <taxon>Perciformes</taxon>
        <taxon>Cottioidei</taxon>
        <taxon>Gasterosteales</taxon>
        <taxon>Gasterosteidae</taxon>
        <taxon>Gasterosteus</taxon>
    </lineage>
</organism>
<dbReference type="Pfam" id="PF04389">
    <property type="entry name" value="Peptidase_M28"/>
    <property type="match status" value="1"/>
</dbReference>
<dbReference type="GO" id="GO:0009897">
    <property type="term" value="C:external side of plasma membrane"/>
    <property type="evidence" value="ECO:0007669"/>
    <property type="project" value="TreeGrafter"/>
</dbReference>
<dbReference type="InterPro" id="IPR046450">
    <property type="entry name" value="PA_dom_sf"/>
</dbReference>
<evidence type="ECO:0000256" key="2">
    <source>
        <dbReference type="ARBA" id="ARBA00005634"/>
    </source>
</evidence>
<dbReference type="PANTHER" id="PTHR10404:SF79">
    <property type="entry name" value="TRANSFERRIN RECEPTOR PROTEIN 1"/>
    <property type="match status" value="1"/>
</dbReference>
<dbReference type="InterPro" id="IPR003137">
    <property type="entry name" value="PA_domain"/>
</dbReference>
<feature type="domain" description="PA" evidence="3">
    <location>
        <begin position="169"/>
        <end position="236"/>
    </location>
</feature>
<evidence type="ECO:0000259" key="4">
    <source>
        <dbReference type="Pfam" id="PF04389"/>
    </source>
</evidence>
<keyword evidence="6" id="KW-1185">Reference proteome</keyword>
<dbReference type="SUPFAM" id="SSF52025">
    <property type="entry name" value="PA domain"/>
    <property type="match status" value="1"/>
</dbReference>
<dbReference type="InterPro" id="IPR007484">
    <property type="entry name" value="Peptidase_M28"/>
</dbReference>
<name>A0AAQ4RC90_GASAC</name>
<dbReference type="SUPFAM" id="SSF53187">
    <property type="entry name" value="Zn-dependent exopeptidases"/>
    <property type="match status" value="1"/>
</dbReference>